<dbReference type="Pfam" id="PF05206">
    <property type="entry name" value="TRM13"/>
    <property type="match status" value="1"/>
</dbReference>
<dbReference type="EMBL" id="CAMXCT020006826">
    <property type="protein sequence ID" value="CAL1174061.1"/>
    <property type="molecule type" value="Genomic_DNA"/>
</dbReference>
<comment type="caution">
    <text evidence="4">The sequence shown here is derived from an EMBL/GenBank/DDBJ whole genome shotgun (WGS) entry which is preliminary data.</text>
</comment>
<evidence type="ECO:0000256" key="1">
    <source>
        <dbReference type="RuleBase" id="RU367103"/>
    </source>
</evidence>
<reference evidence="5 6" key="2">
    <citation type="submission" date="2024-05" db="EMBL/GenBank/DDBJ databases">
        <authorList>
            <person name="Chen Y."/>
            <person name="Shah S."/>
            <person name="Dougan E. K."/>
            <person name="Thang M."/>
            <person name="Chan C."/>
        </authorList>
    </citation>
    <scope>NUCLEOTIDE SEQUENCE [LARGE SCALE GENOMIC DNA]</scope>
</reference>
<evidence type="ECO:0000259" key="3">
    <source>
        <dbReference type="Pfam" id="PF05206"/>
    </source>
</evidence>
<dbReference type="EMBL" id="CAMXCT010006826">
    <property type="protein sequence ID" value="CAI4020686.1"/>
    <property type="molecule type" value="Genomic_DNA"/>
</dbReference>
<dbReference type="Proteomes" id="UP001152797">
    <property type="component" value="Unassembled WGS sequence"/>
</dbReference>
<comment type="catalytic activity">
    <reaction evidence="1">
        <text>cytidine(4) in tRNA(Pro) + S-adenosyl-L-methionine = 2'-O-methylcytidine(4) in tRNA(Pro) + S-adenosyl-L-homocysteine + H(+)</text>
        <dbReference type="Rhea" id="RHEA:32767"/>
        <dbReference type="Rhea" id="RHEA-COMP:10397"/>
        <dbReference type="Rhea" id="RHEA-COMP:10398"/>
        <dbReference type="ChEBI" id="CHEBI:15378"/>
        <dbReference type="ChEBI" id="CHEBI:57856"/>
        <dbReference type="ChEBI" id="CHEBI:59789"/>
        <dbReference type="ChEBI" id="CHEBI:74495"/>
        <dbReference type="ChEBI" id="CHEBI:82748"/>
        <dbReference type="EC" id="2.1.1.225"/>
    </reaction>
</comment>
<organism evidence="4">
    <name type="scientific">Cladocopium goreaui</name>
    <dbReference type="NCBI Taxonomy" id="2562237"/>
    <lineage>
        <taxon>Eukaryota</taxon>
        <taxon>Sar</taxon>
        <taxon>Alveolata</taxon>
        <taxon>Dinophyceae</taxon>
        <taxon>Suessiales</taxon>
        <taxon>Symbiodiniaceae</taxon>
        <taxon>Cladocopium</taxon>
    </lineage>
</organism>
<accession>A0A9P1GSW4</accession>
<reference evidence="4" key="1">
    <citation type="submission" date="2022-10" db="EMBL/GenBank/DDBJ databases">
        <authorList>
            <person name="Chen Y."/>
            <person name="Dougan E. K."/>
            <person name="Chan C."/>
            <person name="Rhodes N."/>
            <person name="Thang M."/>
        </authorList>
    </citation>
    <scope>NUCLEOTIDE SEQUENCE</scope>
</reference>
<keyword evidence="1" id="KW-0949">S-adenosyl-L-methionine</keyword>
<dbReference type="OrthoDB" id="258806at2759"/>
<comment type="similarity">
    <text evidence="1">Belongs to the methyltransferase TRM13 family.</text>
</comment>
<dbReference type="AlphaFoldDB" id="A0A9P1GSW4"/>
<dbReference type="PANTHER" id="PTHR12998:SF0">
    <property type="entry name" value="TRNA:M(4)X MODIFICATION ENZYME TRM13 HOMOLOG"/>
    <property type="match status" value="1"/>
</dbReference>
<keyword evidence="1" id="KW-0862">Zinc</keyword>
<keyword evidence="1" id="KW-0489">Methyltransferase</keyword>
<dbReference type="GO" id="GO:0106050">
    <property type="term" value="F:tRNA 2'-O-methyltransferase activity"/>
    <property type="evidence" value="ECO:0007669"/>
    <property type="project" value="UniProtKB-UniRule"/>
</dbReference>
<comment type="function">
    <text evidence="1">tRNA methylase which 2'-O-methylates cytidine(4) in tRNA(Pro) and tRNA(Gly)(GCC), and adenosine(4) in tRNA(His).</text>
</comment>
<feature type="compositionally biased region" description="Basic and acidic residues" evidence="2">
    <location>
        <begin position="35"/>
        <end position="55"/>
    </location>
</feature>
<evidence type="ECO:0000256" key="2">
    <source>
        <dbReference type="SAM" id="MobiDB-lite"/>
    </source>
</evidence>
<proteinExistence type="inferred from homology"/>
<dbReference type="InterPro" id="IPR039044">
    <property type="entry name" value="Trm13"/>
</dbReference>
<name>A0A9P1GSW4_9DINO</name>
<comment type="catalytic activity">
    <reaction evidence="1">
        <text>adenosine(4) in tRNA(His) + S-adenosyl-L-methionine = 2'-O-methyladenosine(4) in tRNA(His) + S-adenosyl-L-homocysteine + H(+)</text>
        <dbReference type="Rhea" id="RHEA:43196"/>
        <dbReference type="Rhea" id="RHEA-COMP:10401"/>
        <dbReference type="Rhea" id="RHEA-COMP:10402"/>
        <dbReference type="ChEBI" id="CHEBI:15378"/>
        <dbReference type="ChEBI" id="CHEBI:57856"/>
        <dbReference type="ChEBI" id="CHEBI:59789"/>
        <dbReference type="ChEBI" id="CHEBI:74411"/>
        <dbReference type="ChEBI" id="CHEBI:74477"/>
        <dbReference type="EC" id="2.1.1.225"/>
    </reaction>
</comment>
<comment type="catalytic activity">
    <reaction evidence="1">
        <text>cytidine(4) in tRNA(Gly)(GCC) + S-adenosyl-L-methionine = 2'-O-methylcytidine(4) in tRNA(Gly)(GCC) + S-adenosyl-L-homocysteine + H(+)</text>
        <dbReference type="Rhea" id="RHEA:43192"/>
        <dbReference type="Rhea" id="RHEA-COMP:10399"/>
        <dbReference type="Rhea" id="RHEA-COMP:10400"/>
        <dbReference type="ChEBI" id="CHEBI:15378"/>
        <dbReference type="ChEBI" id="CHEBI:57856"/>
        <dbReference type="ChEBI" id="CHEBI:59789"/>
        <dbReference type="ChEBI" id="CHEBI:74495"/>
        <dbReference type="ChEBI" id="CHEBI:82748"/>
        <dbReference type="EC" id="2.1.1.225"/>
    </reaction>
</comment>
<protein>
    <recommendedName>
        <fullName evidence="1">tRNA:m(4)X modification enzyme TRM13</fullName>
        <ecNumber evidence="1">2.1.1.225</ecNumber>
    </recommendedName>
</protein>
<keyword evidence="6" id="KW-1185">Reference proteome</keyword>
<evidence type="ECO:0000313" key="5">
    <source>
        <dbReference type="EMBL" id="CAL4807998.1"/>
    </source>
</evidence>
<keyword evidence="1" id="KW-0819">tRNA processing</keyword>
<keyword evidence="1" id="KW-0808">Transferase</keyword>
<evidence type="ECO:0000313" key="6">
    <source>
        <dbReference type="Proteomes" id="UP001152797"/>
    </source>
</evidence>
<keyword evidence="1" id="KW-0479">Metal-binding</keyword>
<dbReference type="EC" id="2.1.1.225" evidence="1"/>
<sequence>MRCFAGCAALAERWFHCFRATRATPCEGTSRPTALKKEPPADVPRPSKNDGEVLSKRQQKKQVLRDARSERKGMKKAQKQVESLNAALKSLTDLLERHLHEAGAPSLNHCLRGVFGDATGYHSLKLSHGPCPDRGLPMLGSSLIRPVKYNAKFLPQEYSLLHKIWAMLGGEVQNAGVLDIGAGNANCAMLAAGLMKLTVICVERESPRVELRAEELLPTSSPSSGRVIRVESDIADFDLASLTEVAEMYGLTKFVLVAKHPCGIGVDRSIDCAVKLHESAGERPGHPELCGVVLATCCSNKLSLDDFRESRAQEFCQLNQQDLVSGSSSDLVRAVEVMSKCSAWRSASQSLGNAISEDQFSWAEIFEDHLQTPRLSKLRRCFGAAAEVRFAPRECTLQDRCLLAMKPPFPRNLMAHHDDDPRFFAALEQGVQELLSAAGGPIDCRPKGLKSTKYDFDYSED</sequence>
<feature type="domain" description="Methyltransferase TRM13" evidence="3">
    <location>
        <begin position="175"/>
        <end position="321"/>
    </location>
</feature>
<feature type="compositionally biased region" description="Basic and acidic residues" evidence="2">
    <location>
        <begin position="63"/>
        <end position="72"/>
    </location>
</feature>
<feature type="region of interest" description="Disordered" evidence="2">
    <location>
        <begin position="26"/>
        <end position="79"/>
    </location>
</feature>
<dbReference type="GO" id="GO:0008270">
    <property type="term" value="F:zinc ion binding"/>
    <property type="evidence" value="ECO:0007669"/>
    <property type="project" value="UniProtKB-KW"/>
</dbReference>
<dbReference type="GO" id="GO:0030488">
    <property type="term" value="P:tRNA methylation"/>
    <property type="evidence" value="ECO:0007669"/>
    <property type="project" value="InterPro"/>
</dbReference>
<dbReference type="PANTHER" id="PTHR12998">
    <property type="entry name" value="TRNA:M(4)X MODIFICATION ENZYME TRM13 HOMOLOG"/>
    <property type="match status" value="1"/>
</dbReference>
<gene>
    <name evidence="4" type="ORF">C1SCF055_LOCUS45081</name>
</gene>
<evidence type="ECO:0000313" key="4">
    <source>
        <dbReference type="EMBL" id="CAI4020686.1"/>
    </source>
</evidence>
<dbReference type="EMBL" id="CAMXCT030006826">
    <property type="protein sequence ID" value="CAL4807998.1"/>
    <property type="molecule type" value="Genomic_DNA"/>
</dbReference>
<keyword evidence="1" id="KW-0863">Zinc-finger</keyword>
<dbReference type="InterPro" id="IPR007871">
    <property type="entry name" value="Methyltransferase_TRM13"/>
</dbReference>